<reference evidence="1" key="1">
    <citation type="journal article" date="2012" name="PLoS Negl. Trop. Dis.">
        <title>A systematically improved high quality genome and transcriptome of the human blood fluke Schistosoma mansoni.</title>
        <authorList>
            <person name="Protasio A.V."/>
            <person name="Tsai I.J."/>
            <person name="Babbage A."/>
            <person name="Nichol S."/>
            <person name="Hunt M."/>
            <person name="Aslett M.A."/>
            <person name="De Silva N."/>
            <person name="Velarde G.S."/>
            <person name="Anderson T.J."/>
            <person name="Clark R.C."/>
            <person name="Davidson C."/>
            <person name="Dillon G.P."/>
            <person name="Holroyd N.E."/>
            <person name="LoVerde P.T."/>
            <person name="Lloyd C."/>
            <person name="McQuillan J."/>
            <person name="Oliveira G."/>
            <person name="Otto T.D."/>
            <person name="Parker-Manuel S.J."/>
            <person name="Quail M.A."/>
            <person name="Wilson R.A."/>
            <person name="Zerlotini A."/>
            <person name="Dunne D.W."/>
            <person name="Berriman M."/>
        </authorList>
    </citation>
    <scope>NUCLEOTIDE SEQUENCE [LARGE SCALE GENOMIC DNA]</scope>
    <source>
        <strain evidence="1">Puerto Rican</strain>
    </source>
</reference>
<accession>A0A5K4F9I8</accession>
<evidence type="ECO:0000313" key="2">
    <source>
        <dbReference type="WBParaSite" id="Smp_329550.1"/>
    </source>
</evidence>
<dbReference type="Proteomes" id="UP000008854">
    <property type="component" value="Unassembled WGS sequence"/>
</dbReference>
<dbReference type="AlphaFoldDB" id="A0A5K4F9I8"/>
<dbReference type="WBParaSite" id="Smp_329550.1">
    <property type="protein sequence ID" value="Smp_329550.1"/>
    <property type="gene ID" value="Smp_329550"/>
</dbReference>
<reference evidence="2" key="2">
    <citation type="submission" date="2019-11" db="UniProtKB">
        <authorList>
            <consortium name="WormBaseParasite"/>
        </authorList>
    </citation>
    <scope>IDENTIFICATION</scope>
    <source>
        <strain evidence="2">Puerto Rican</strain>
    </source>
</reference>
<protein>
    <submittedName>
        <fullName evidence="2">Uncharacterized protein</fullName>
    </submittedName>
</protein>
<sequence length="80" mass="9376">MLTWSSVSCSCTPVITQSNTINNEAKLFFKKFILIHRFINVLRKFIVLELIRFFKHKGEVNNNKKLHAMSISLYLNICVM</sequence>
<evidence type="ECO:0000313" key="1">
    <source>
        <dbReference type="Proteomes" id="UP000008854"/>
    </source>
</evidence>
<name>A0A5K4F9I8_SCHMA</name>
<proteinExistence type="predicted"/>
<organism evidence="1 2">
    <name type="scientific">Schistosoma mansoni</name>
    <name type="common">Blood fluke</name>
    <dbReference type="NCBI Taxonomy" id="6183"/>
    <lineage>
        <taxon>Eukaryota</taxon>
        <taxon>Metazoa</taxon>
        <taxon>Spiralia</taxon>
        <taxon>Lophotrochozoa</taxon>
        <taxon>Platyhelminthes</taxon>
        <taxon>Trematoda</taxon>
        <taxon>Digenea</taxon>
        <taxon>Strigeidida</taxon>
        <taxon>Schistosomatoidea</taxon>
        <taxon>Schistosomatidae</taxon>
        <taxon>Schistosoma</taxon>
    </lineage>
</organism>
<dbReference type="InParanoid" id="A0A5K4F9I8"/>
<keyword evidence="1" id="KW-1185">Reference proteome</keyword>